<dbReference type="Proteomes" id="UP001144673">
    <property type="component" value="Chromosome 6"/>
</dbReference>
<evidence type="ECO:0000256" key="1">
    <source>
        <dbReference type="SAM" id="MobiDB-lite"/>
    </source>
</evidence>
<dbReference type="GeneID" id="80887981"/>
<comment type="caution">
    <text evidence="2">The sequence shown here is derived from an EMBL/GenBank/DDBJ whole genome shotgun (WGS) entry which is preliminary data.</text>
</comment>
<dbReference type="RefSeq" id="XP_056055709.1">
    <property type="nucleotide sequence ID" value="XM_056198794.1"/>
</dbReference>
<feature type="compositionally biased region" description="Acidic residues" evidence="1">
    <location>
        <begin position="116"/>
        <end position="127"/>
    </location>
</feature>
<keyword evidence="3" id="KW-1185">Reference proteome</keyword>
<feature type="compositionally biased region" description="Polar residues" evidence="1">
    <location>
        <begin position="76"/>
        <end position="86"/>
    </location>
</feature>
<sequence>MSGSTDATAATPAWKKLGLKLKHSNANEAANGTPAVGHPDRAQQGSMQGKRKHAASAASDYSSPLSAKKPRRDFSKSSTGDATPQLTRKKLDHGAKDARETRLQSSSSHQGRQEPDTQEADEVAAHG</sequence>
<reference evidence="2" key="1">
    <citation type="journal article" date="2023" name="Access Microbiol">
        <title>De-novo genome assembly for Akanthomyces muscarius, a biocontrol agent of insect agricultural pests.</title>
        <authorList>
            <person name="Erdos Z."/>
            <person name="Studholme D.J."/>
            <person name="Raymond B."/>
            <person name="Sharma M."/>
        </authorList>
    </citation>
    <scope>NUCLEOTIDE SEQUENCE</scope>
    <source>
        <strain evidence="2">Ve6</strain>
    </source>
</reference>
<evidence type="ECO:0000313" key="3">
    <source>
        <dbReference type="Proteomes" id="UP001144673"/>
    </source>
</evidence>
<feature type="region of interest" description="Disordered" evidence="1">
    <location>
        <begin position="20"/>
        <end position="127"/>
    </location>
</feature>
<name>A0A9W8UP81_AKAMU</name>
<dbReference type="KEGG" id="amus:LMH87_000822"/>
<gene>
    <name evidence="2" type="ORF">LMH87_000822</name>
</gene>
<feature type="compositionally biased region" description="Basic and acidic residues" evidence="1">
    <location>
        <begin position="92"/>
        <end position="102"/>
    </location>
</feature>
<evidence type="ECO:0000313" key="2">
    <source>
        <dbReference type="EMBL" id="KAJ4155585.1"/>
    </source>
</evidence>
<proteinExistence type="predicted"/>
<organism evidence="2 3">
    <name type="scientific">Akanthomyces muscarius</name>
    <name type="common">Entomopathogenic fungus</name>
    <name type="synonym">Lecanicillium muscarium</name>
    <dbReference type="NCBI Taxonomy" id="2231603"/>
    <lineage>
        <taxon>Eukaryota</taxon>
        <taxon>Fungi</taxon>
        <taxon>Dikarya</taxon>
        <taxon>Ascomycota</taxon>
        <taxon>Pezizomycotina</taxon>
        <taxon>Sordariomycetes</taxon>
        <taxon>Hypocreomycetidae</taxon>
        <taxon>Hypocreales</taxon>
        <taxon>Cordycipitaceae</taxon>
        <taxon>Akanthomyces</taxon>
    </lineage>
</organism>
<dbReference type="AlphaFoldDB" id="A0A9W8UP81"/>
<protein>
    <submittedName>
        <fullName evidence="2">Uncharacterized protein</fullName>
    </submittedName>
</protein>
<accession>A0A9W8UP81</accession>
<dbReference type="EMBL" id="JAJHUN010000007">
    <property type="protein sequence ID" value="KAJ4155585.1"/>
    <property type="molecule type" value="Genomic_DNA"/>
</dbReference>